<accession>A0A7M2YYD0</accession>
<reference evidence="2" key="2">
    <citation type="journal article" date="2019" name="MicrobiologyOpen">
        <title>High-quality draft genome sequence of Gaiella occulta isolated from a 150 meter deep mineral water borehole and comparison with the genome sequences of other deep-branching lineages of the phylum Actinobacteria.</title>
        <authorList>
            <person name="Severino R."/>
            <person name="Froufe H.J.C."/>
            <person name="Barroso C."/>
            <person name="Albuquerque L."/>
            <person name="Lobo-da-Cunha A."/>
            <person name="da Costa M.S."/>
            <person name="Egas C."/>
        </authorList>
    </citation>
    <scope>NUCLEOTIDE SEQUENCE [LARGE SCALE GENOMIC DNA]</scope>
    <source>
        <strain evidence="2">F2-233</strain>
    </source>
</reference>
<organism evidence="1 2">
    <name type="scientific">Gaiella occulta</name>
    <dbReference type="NCBI Taxonomy" id="1002870"/>
    <lineage>
        <taxon>Bacteria</taxon>
        <taxon>Bacillati</taxon>
        <taxon>Actinomycetota</taxon>
        <taxon>Thermoleophilia</taxon>
        <taxon>Gaiellales</taxon>
        <taxon>Gaiellaceae</taxon>
        <taxon>Gaiella</taxon>
    </lineage>
</organism>
<name>A0A7M2YYD0_9ACTN</name>
<protein>
    <submittedName>
        <fullName evidence="1">Uncharacterized protein</fullName>
    </submittedName>
</protein>
<comment type="caution">
    <text evidence="1">The sequence shown here is derived from an EMBL/GenBank/DDBJ whole genome shotgun (WGS) entry which is preliminary data.</text>
</comment>
<dbReference type="Proteomes" id="UP000254134">
    <property type="component" value="Unassembled WGS sequence"/>
</dbReference>
<gene>
    <name evidence="1" type="ORF">Gocc_0827</name>
</gene>
<dbReference type="EMBL" id="QQZY01000002">
    <property type="protein sequence ID" value="RDI75029.1"/>
    <property type="molecule type" value="Genomic_DNA"/>
</dbReference>
<evidence type="ECO:0000313" key="2">
    <source>
        <dbReference type="Proteomes" id="UP000254134"/>
    </source>
</evidence>
<proteinExistence type="predicted"/>
<keyword evidence="2" id="KW-1185">Reference proteome</keyword>
<dbReference type="AlphaFoldDB" id="A0A7M2YYD0"/>
<evidence type="ECO:0000313" key="1">
    <source>
        <dbReference type="EMBL" id="RDI75029.1"/>
    </source>
</evidence>
<sequence>MTSPDIDLSSLADDELAAALAEQLRRRAGR</sequence>
<reference evidence="1 2" key="1">
    <citation type="submission" date="2018-07" db="EMBL/GenBank/DDBJ databases">
        <title>High-quality-draft genome sequence of Gaiella occulta.</title>
        <authorList>
            <person name="Severino R."/>
            <person name="Froufe H.J.C."/>
            <person name="Rainey F.A."/>
            <person name="Barroso C."/>
            <person name="Albuquerque L."/>
            <person name="Lobo-Da-Cunha A."/>
            <person name="Da Costa M.S."/>
            <person name="Egas C."/>
        </authorList>
    </citation>
    <scope>NUCLEOTIDE SEQUENCE [LARGE SCALE GENOMIC DNA]</scope>
    <source>
        <strain evidence="1 2">F2-233</strain>
    </source>
</reference>